<dbReference type="Proteomes" id="UP000320209">
    <property type="component" value="Unassembled WGS sequence"/>
</dbReference>
<accession>A0A543A6Q4</accession>
<feature type="binding site" evidence="4">
    <location>
        <position position="72"/>
    </location>
    <ligand>
        <name>Mg(2+)</name>
        <dbReference type="ChEBI" id="CHEBI:18420"/>
        <label>1</label>
        <note>catalytic</note>
    </ligand>
</feature>
<dbReference type="GO" id="GO:0008934">
    <property type="term" value="F:inositol monophosphate 1-phosphatase activity"/>
    <property type="evidence" value="ECO:0007669"/>
    <property type="project" value="TreeGrafter"/>
</dbReference>
<dbReference type="GO" id="GO:0007165">
    <property type="term" value="P:signal transduction"/>
    <property type="evidence" value="ECO:0007669"/>
    <property type="project" value="TreeGrafter"/>
</dbReference>
<dbReference type="AlphaFoldDB" id="A0A543A6Q4"/>
<dbReference type="EMBL" id="VFOV01000001">
    <property type="protein sequence ID" value="TQL68274.1"/>
    <property type="molecule type" value="Genomic_DNA"/>
</dbReference>
<keyword evidence="2" id="KW-0378">Hydrolase</keyword>
<dbReference type="GO" id="GO:0046872">
    <property type="term" value="F:metal ion binding"/>
    <property type="evidence" value="ECO:0007669"/>
    <property type="project" value="UniProtKB-KW"/>
</dbReference>
<evidence type="ECO:0000256" key="3">
    <source>
        <dbReference type="ARBA" id="ARBA00022842"/>
    </source>
</evidence>
<dbReference type="Gene3D" id="3.40.190.80">
    <property type="match status" value="1"/>
</dbReference>
<dbReference type="RefSeq" id="WP_141780292.1">
    <property type="nucleotide sequence ID" value="NZ_VFOV01000001.1"/>
</dbReference>
<feature type="binding site" evidence="4">
    <location>
        <position position="91"/>
    </location>
    <ligand>
        <name>Mg(2+)</name>
        <dbReference type="ChEBI" id="CHEBI:18420"/>
        <label>1</label>
        <note>catalytic</note>
    </ligand>
</feature>
<dbReference type="PRINTS" id="PR00377">
    <property type="entry name" value="IMPHPHTASES"/>
</dbReference>
<sequence length="261" mass="27081">MTVPTEADVRLATELVREAGSLAARMRREGIGDSIETKTSVSDLVTAADKAAEKAIVERLAAEHAGDGILGEEGSARESTTGRVWTIDPVDGTYNFVRGLDWWCSALALTDGDPADADSIVLGAVYSPAEDAVYVGGPELPTTRNGEPLEAMSDLPLSLGCLTTYLHPSKLGQPAGEAYIRVARGAASIRILGSGSMDLTAIAQGKLHLFCQHSVPDWDRLPGWGLVLGAGGATTQVEAGGVLWSLAGTPTAVADATRALA</sequence>
<reference evidence="5 6" key="1">
    <citation type="submission" date="2019-06" db="EMBL/GenBank/DDBJ databases">
        <title>Sequencing the genomes of 1000 actinobacteria strains.</title>
        <authorList>
            <person name="Klenk H.-P."/>
        </authorList>
    </citation>
    <scope>NUCLEOTIDE SEQUENCE [LARGE SCALE GENOMIC DNA]</scope>
    <source>
        <strain evidence="5 6">DSM 25218</strain>
    </source>
</reference>
<comment type="caution">
    <text evidence="5">The sequence shown here is derived from an EMBL/GenBank/DDBJ whole genome shotgun (WGS) entry which is preliminary data.</text>
</comment>
<evidence type="ECO:0000313" key="6">
    <source>
        <dbReference type="Proteomes" id="UP000320209"/>
    </source>
</evidence>
<keyword evidence="1 4" id="KW-0479">Metal-binding</keyword>
<dbReference type="Gene3D" id="3.30.540.10">
    <property type="entry name" value="Fructose-1,6-Bisphosphatase, subunit A, domain 1"/>
    <property type="match status" value="1"/>
</dbReference>
<organism evidence="5 6">
    <name type="scientific">Nocardioides albertanoniae</name>
    <dbReference type="NCBI Taxonomy" id="1175486"/>
    <lineage>
        <taxon>Bacteria</taxon>
        <taxon>Bacillati</taxon>
        <taxon>Actinomycetota</taxon>
        <taxon>Actinomycetes</taxon>
        <taxon>Propionibacteriales</taxon>
        <taxon>Nocardioidaceae</taxon>
        <taxon>Nocardioides</taxon>
    </lineage>
</organism>
<keyword evidence="6" id="KW-1185">Reference proteome</keyword>
<dbReference type="Pfam" id="PF00459">
    <property type="entry name" value="Inositol_P"/>
    <property type="match status" value="1"/>
</dbReference>
<dbReference type="GO" id="GO:0006020">
    <property type="term" value="P:inositol metabolic process"/>
    <property type="evidence" value="ECO:0007669"/>
    <property type="project" value="TreeGrafter"/>
</dbReference>
<dbReference type="PANTHER" id="PTHR20854">
    <property type="entry name" value="INOSITOL MONOPHOSPHATASE"/>
    <property type="match status" value="1"/>
</dbReference>
<feature type="binding site" evidence="4">
    <location>
        <position position="219"/>
    </location>
    <ligand>
        <name>Mg(2+)</name>
        <dbReference type="ChEBI" id="CHEBI:18420"/>
        <label>1</label>
        <note>catalytic</note>
    </ligand>
</feature>
<evidence type="ECO:0000256" key="1">
    <source>
        <dbReference type="ARBA" id="ARBA00022723"/>
    </source>
</evidence>
<protein>
    <submittedName>
        <fullName evidence="5">Fructose-1,6-bisphosphatase/inositol monophosphatase family enzyme</fullName>
    </submittedName>
</protein>
<dbReference type="PANTHER" id="PTHR20854:SF4">
    <property type="entry name" value="INOSITOL-1-MONOPHOSPHATASE-RELATED"/>
    <property type="match status" value="1"/>
</dbReference>
<comment type="cofactor">
    <cofactor evidence="4">
        <name>Mg(2+)</name>
        <dbReference type="ChEBI" id="CHEBI:18420"/>
    </cofactor>
</comment>
<evidence type="ECO:0000313" key="5">
    <source>
        <dbReference type="EMBL" id="TQL68274.1"/>
    </source>
</evidence>
<feature type="binding site" evidence="4">
    <location>
        <position position="88"/>
    </location>
    <ligand>
        <name>Mg(2+)</name>
        <dbReference type="ChEBI" id="CHEBI:18420"/>
        <label>1</label>
        <note>catalytic</note>
    </ligand>
</feature>
<keyword evidence="3 4" id="KW-0460">Magnesium</keyword>
<dbReference type="CDD" id="cd01637">
    <property type="entry name" value="IMPase_like"/>
    <property type="match status" value="1"/>
</dbReference>
<dbReference type="SUPFAM" id="SSF56655">
    <property type="entry name" value="Carbohydrate phosphatase"/>
    <property type="match status" value="1"/>
</dbReference>
<evidence type="ECO:0000256" key="4">
    <source>
        <dbReference type="PIRSR" id="PIRSR600760-2"/>
    </source>
</evidence>
<name>A0A543A6Q4_9ACTN</name>
<dbReference type="InterPro" id="IPR020583">
    <property type="entry name" value="Inositol_monoP_metal-BS"/>
</dbReference>
<dbReference type="InterPro" id="IPR000760">
    <property type="entry name" value="Inositol_monophosphatase-like"/>
</dbReference>
<proteinExistence type="predicted"/>
<gene>
    <name evidence="5" type="ORF">FB381_2163</name>
</gene>
<dbReference type="PROSITE" id="PS00629">
    <property type="entry name" value="IMP_1"/>
    <property type="match status" value="1"/>
</dbReference>
<dbReference type="OrthoDB" id="9772456at2"/>
<evidence type="ECO:0000256" key="2">
    <source>
        <dbReference type="ARBA" id="ARBA00022801"/>
    </source>
</evidence>